<sequence length="505" mass="57796">MNLNCFIISVALLAAGLTAGCATEHDIESDHKKDFTERLVLETRTGQYKEKPGDTEWTETTSRIVSGSCRPEVPALTAWGGRKDLTATDIEGTDGYFRLGRVGRRWVFVDPEGGVNIIRGTQNVAYPESSRFASADDWAAETAELLLAYGFNHADFTGVRPQYQLNARNERILNPAEGRKNSHSVALNMLRSFMWDDARNLPWTYDDTDRDMNRLNLIFEERYETYLDEKTREICAQVADDPYMLGYQLDNELGFRGWDYRYGNQDVLLHKFLALPDAAAARRYAEAFVVEKGLNRSEVMTVTKTADVVRLGLSDAYDEFRSRVAEKYYKQYHDVIRKYDRNHLIFGSRLHSNGKYDRQTLQACAKYCDVVTINYYGVWTPEADFLEEFRSWTGDRPFFVTEFYVKGEDANYDGTPYNNLSGGGWVVPSQIARGDFYQNFCLGLLEADNCAGWTYFAYDDAFTSTADNNCNRGLVSAKFYPWLGFLEGVGRLNRNVYAVMDRFDK</sequence>
<dbReference type="Gene3D" id="3.20.20.80">
    <property type="entry name" value="Glycosidases"/>
    <property type="match status" value="1"/>
</dbReference>
<proteinExistence type="predicted"/>
<evidence type="ECO:0000313" key="3">
    <source>
        <dbReference type="Proteomes" id="UP000183253"/>
    </source>
</evidence>
<dbReference type="InterPro" id="IPR017853">
    <property type="entry name" value="GH"/>
</dbReference>
<evidence type="ECO:0008006" key="4">
    <source>
        <dbReference type="Google" id="ProtNLM"/>
    </source>
</evidence>
<dbReference type="SUPFAM" id="SSF51445">
    <property type="entry name" value="(Trans)glycosidases"/>
    <property type="match status" value="1"/>
</dbReference>
<name>A0A1H4DTE1_9BACT</name>
<accession>A0A1H4DTE1</accession>
<dbReference type="EMBL" id="FNRI01000006">
    <property type="protein sequence ID" value="SEA75452.1"/>
    <property type="molecule type" value="Genomic_DNA"/>
</dbReference>
<dbReference type="STRING" id="1033731.SAMN05444145_10611"/>
<evidence type="ECO:0000256" key="1">
    <source>
        <dbReference type="SAM" id="SignalP"/>
    </source>
</evidence>
<keyword evidence="1" id="KW-0732">Signal</keyword>
<gene>
    <name evidence="2" type="ORF">SAMN05444145_10611</name>
</gene>
<dbReference type="AlphaFoldDB" id="A0A1H4DTE1"/>
<evidence type="ECO:0000313" key="2">
    <source>
        <dbReference type="EMBL" id="SEA75452.1"/>
    </source>
</evidence>
<reference evidence="2 3" key="1">
    <citation type="submission" date="2016-10" db="EMBL/GenBank/DDBJ databases">
        <authorList>
            <person name="de Groot N.N."/>
        </authorList>
    </citation>
    <scope>NUCLEOTIDE SEQUENCE [LARGE SCALE GENOMIC DNA]</scope>
    <source>
        <strain evidence="2 3">DSM 25383</strain>
    </source>
</reference>
<feature type="chain" id="PRO_5010332717" description="Beta-galactosidase" evidence="1">
    <location>
        <begin position="25"/>
        <end position="505"/>
    </location>
</feature>
<dbReference type="RefSeq" id="WP_010266894.1">
    <property type="nucleotide sequence ID" value="NZ_CAEG01000021.1"/>
</dbReference>
<protein>
    <recommendedName>
        <fullName evidence="4">Beta-galactosidase</fullName>
    </recommendedName>
</protein>
<keyword evidence="3" id="KW-1185">Reference proteome</keyword>
<feature type="signal peptide" evidence="1">
    <location>
        <begin position="1"/>
        <end position="24"/>
    </location>
</feature>
<dbReference type="OrthoDB" id="9760450at2"/>
<dbReference type="Proteomes" id="UP000183253">
    <property type="component" value="Unassembled WGS sequence"/>
</dbReference>
<organism evidence="2 3">
    <name type="scientific">Alistipes timonensis JC136</name>
    <dbReference type="NCBI Taxonomy" id="1033731"/>
    <lineage>
        <taxon>Bacteria</taxon>
        <taxon>Pseudomonadati</taxon>
        <taxon>Bacteroidota</taxon>
        <taxon>Bacteroidia</taxon>
        <taxon>Bacteroidales</taxon>
        <taxon>Rikenellaceae</taxon>
        <taxon>Alistipes</taxon>
    </lineage>
</organism>